<gene>
    <name evidence="2" type="ORF">JFN87_25700</name>
</gene>
<evidence type="ECO:0000313" key="3">
    <source>
        <dbReference type="Proteomes" id="UP000670475"/>
    </source>
</evidence>
<reference evidence="2" key="1">
    <citation type="submission" date="2021-03" db="EMBL/GenBank/DDBJ databases">
        <title>Whole genome sequence of Streptomyces bomunensis MMS17-BM035.</title>
        <authorList>
            <person name="Lee J.H."/>
        </authorList>
    </citation>
    <scope>NUCLEOTIDE SEQUENCE</scope>
    <source>
        <strain evidence="2">MMS17-BM035</strain>
    </source>
</reference>
<dbReference type="Proteomes" id="UP000670475">
    <property type="component" value="Unassembled WGS sequence"/>
</dbReference>
<dbReference type="RefSeq" id="WP_209343577.1">
    <property type="nucleotide sequence ID" value="NZ_JAGIQL010000137.1"/>
</dbReference>
<proteinExistence type="predicted"/>
<evidence type="ECO:0000313" key="2">
    <source>
        <dbReference type="EMBL" id="MBP0460839.1"/>
    </source>
</evidence>
<dbReference type="InterPro" id="IPR011009">
    <property type="entry name" value="Kinase-like_dom_sf"/>
</dbReference>
<feature type="non-terminal residue" evidence="2">
    <location>
        <position position="1"/>
    </location>
</feature>
<feature type="domain" description="Aminoglycoside phosphotransferase" evidence="1">
    <location>
        <begin position="22"/>
        <end position="118"/>
    </location>
</feature>
<comment type="caution">
    <text evidence="2">The sequence shown here is derived from an EMBL/GenBank/DDBJ whole genome shotgun (WGS) entry which is preliminary data.</text>
</comment>
<dbReference type="AlphaFoldDB" id="A0A940S0G6"/>
<organism evidence="2 3">
    <name type="scientific">Streptomyces montanisoli</name>
    <dbReference type="NCBI Taxonomy" id="2798581"/>
    <lineage>
        <taxon>Bacteria</taxon>
        <taxon>Bacillati</taxon>
        <taxon>Actinomycetota</taxon>
        <taxon>Actinomycetes</taxon>
        <taxon>Kitasatosporales</taxon>
        <taxon>Streptomycetaceae</taxon>
        <taxon>Streptomyces</taxon>
    </lineage>
</organism>
<dbReference type="Pfam" id="PF01636">
    <property type="entry name" value="APH"/>
    <property type="match status" value="1"/>
</dbReference>
<name>A0A940S0G6_9ACTN</name>
<protein>
    <submittedName>
        <fullName evidence="2">Phosphotransferase</fullName>
    </submittedName>
</protein>
<accession>A0A940S0G6</accession>
<dbReference type="EMBL" id="JAGIQL010000137">
    <property type="protein sequence ID" value="MBP0460839.1"/>
    <property type="molecule type" value="Genomic_DNA"/>
</dbReference>
<keyword evidence="3" id="KW-1185">Reference proteome</keyword>
<evidence type="ECO:0000259" key="1">
    <source>
        <dbReference type="Pfam" id="PF01636"/>
    </source>
</evidence>
<sequence length="173" mass="18165">RRWHTRYIDDRSSTVCSSDLARAVATAVEQALRALPLAAAAAPGPRDVLCHGDLHLGQLVRGPGRSGWLLIDIDDLGTGDPAWDLARPAAWFAAGLLPPDVWARFLGAYRAAGGPAVPADGDPWARLDVPARALTVQTAALAVAKTAEEGREADEAEELMIQACTRIAALAAG</sequence>
<dbReference type="InterPro" id="IPR002575">
    <property type="entry name" value="Aminoglycoside_PTrfase"/>
</dbReference>
<dbReference type="Gene3D" id="3.90.1200.10">
    <property type="match status" value="1"/>
</dbReference>
<dbReference type="SUPFAM" id="SSF56112">
    <property type="entry name" value="Protein kinase-like (PK-like)"/>
    <property type="match status" value="1"/>
</dbReference>